<gene>
    <name evidence="2" type="ORF">AB6M95_10060</name>
</gene>
<organism evidence="2 3">
    <name type="scientific">Pseudodesulfovibrio karagichevae</name>
    <dbReference type="NCBI Taxonomy" id="3239305"/>
    <lineage>
        <taxon>Bacteria</taxon>
        <taxon>Pseudomonadati</taxon>
        <taxon>Thermodesulfobacteriota</taxon>
        <taxon>Desulfovibrionia</taxon>
        <taxon>Desulfovibrionales</taxon>
        <taxon>Desulfovibrionaceae</taxon>
    </lineage>
</organism>
<evidence type="ECO:0000313" key="3">
    <source>
        <dbReference type="Proteomes" id="UP001568698"/>
    </source>
</evidence>
<proteinExistence type="predicted"/>
<evidence type="ECO:0000256" key="1">
    <source>
        <dbReference type="SAM" id="MobiDB-lite"/>
    </source>
</evidence>
<name>A0ABV4K2A9_9BACT</name>
<keyword evidence="3" id="KW-1185">Reference proteome</keyword>
<dbReference type="EMBL" id="JBGLYH010000024">
    <property type="protein sequence ID" value="MEZ7197091.1"/>
    <property type="molecule type" value="Genomic_DNA"/>
</dbReference>
<evidence type="ECO:0000313" key="2">
    <source>
        <dbReference type="EMBL" id="MEZ7197091.1"/>
    </source>
</evidence>
<accession>A0ABV4K2A9</accession>
<comment type="caution">
    <text evidence="2">The sequence shown here is derived from an EMBL/GenBank/DDBJ whole genome shotgun (WGS) entry which is preliminary data.</text>
</comment>
<dbReference type="Proteomes" id="UP001568698">
    <property type="component" value="Unassembled WGS sequence"/>
</dbReference>
<dbReference type="RefSeq" id="WP_371386609.1">
    <property type="nucleotide sequence ID" value="NZ_JBGLYH010000024.1"/>
</dbReference>
<sequence length="46" mass="4873">MANDLLDYRRVFTLDSPDSGASGRADPADSGSRASMTVKKGTPKTE</sequence>
<reference evidence="2 3" key="1">
    <citation type="submission" date="2024-08" db="EMBL/GenBank/DDBJ databases">
        <title>Sulfate-reducing bacteria isolated from formation water of the oil field in Kazakhstan and description of Pseudodesulfovibrio sp.</title>
        <authorList>
            <person name="Bidzhieva S.K."/>
            <person name="Tourova T.P."/>
            <person name="Grouzdev D.S."/>
            <person name="Beletsky A.V."/>
            <person name="Sokolova D.S."/>
            <person name="Samigullina S.R."/>
            <person name="Poltaraus A.B."/>
            <person name="Avtukh A.N."/>
            <person name="Tereshina V.M."/>
            <person name="Zhaparov N.S."/>
            <person name="Mardanov A.V."/>
            <person name="Nazina T.N."/>
        </authorList>
    </citation>
    <scope>NUCLEOTIDE SEQUENCE [LARGE SCALE GENOMIC DNA]</scope>
    <source>
        <strain evidence="2 3">9FUS</strain>
    </source>
</reference>
<protein>
    <submittedName>
        <fullName evidence="2">Uncharacterized protein</fullName>
    </submittedName>
</protein>
<feature type="region of interest" description="Disordered" evidence="1">
    <location>
        <begin position="13"/>
        <end position="46"/>
    </location>
</feature>